<sequence length="612" mass="67675">MRPGDGASVGIDLGTTNSCVGVWKDGRVEIVANSEGHRMTPSCVAFTDSARLIGESAVNQAVTNAANTVFGVKRLIGCEFNDRAIQEDLQRFPFTVTRRHDGKPQIEITYKGEIKKFLPEEISAMVLMKMKEIAEAFIEAPVQNAVITVPAYFSNSQRQATKNAGAIAGLNVLRVLNEPTAAAMAYGFHKTDQERNVLIYDLGGGTFDVSVVTTDGRIFEVQAVAGNSHLGGDDFDNCLFDYFKNKFNDKHGKDLSRNQRAVRRLRTACERAKRTLSSSDVKAYIEIDSLFDGIDFHEVLTRATFEDLCRPYFEQTIACVEKVLRDAKMSKEKVHEVVLVGGSTRIPKIQQMLTDFFGKKPCQEVNPDEAVAFGATVQAMVVGGGNIDNVALDEALLLDVVPLSLGVRDANGGCMQTIIPRNTTTPTKLQKTLPIAADGQDSVTIQVFEGERSMAHDNLFLGQFKLEGIPKMDGGCAQIDITYDVDENGILDVSAVETSSGREKKITITRYHVLTKQEIERMAQDAERYKAEDEANMLRIEAKNDLEGRAYVIRDNVQRPGLIMSNQDKEDIESMVTKVLGWLDDNQLADREAFETKEIELYQYAISKGLPP</sequence>
<protein>
    <recommendedName>
        <fullName evidence="7">Heat shock protein 70</fullName>
    </recommendedName>
</protein>
<evidence type="ECO:0000256" key="2">
    <source>
        <dbReference type="ARBA" id="ARBA00022741"/>
    </source>
</evidence>
<dbReference type="Gene3D" id="2.60.34.10">
    <property type="entry name" value="Substrate Binding Domain Of DNAk, Chain A, domain 1"/>
    <property type="match status" value="1"/>
</dbReference>
<keyword evidence="2 4" id="KW-0547">Nucleotide-binding</keyword>
<dbReference type="PROSITE" id="PS00329">
    <property type="entry name" value="HSP70_2"/>
    <property type="match status" value="1"/>
</dbReference>
<dbReference type="Pfam" id="PF00012">
    <property type="entry name" value="HSP70"/>
    <property type="match status" value="1"/>
</dbReference>
<evidence type="ECO:0000256" key="3">
    <source>
        <dbReference type="ARBA" id="ARBA00022840"/>
    </source>
</evidence>
<dbReference type="PANTHER" id="PTHR19375">
    <property type="entry name" value="HEAT SHOCK PROTEIN 70KDA"/>
    <property type="match status" value="1"/>
</dbReference>
<name>A0A6G0WE76_9STRA</name>
<dbReference type="InterPro" id="IPR013126">
    <property type="entry name" value="Hsp_70_fam"/>
</dbReference>
<dbReference type="InterPro" id="IPR043129">
    <property type="entry name" value="ATPase_NBD"/>
</dbReference>
<dbReference type="VEuPathDB" id="FungiDB:AeMF1_015009"/>
<organism evidence="5 6">
    <name type="scientific">Aphanomyces euteiches</name>
    <dbReference type="NCBI Taxonomy" id="100861"/>
    <lineage>
        <taxon>Eukaryota</taxon>
        <taxon>Sar</taxon>
        <taxon>Stramenopiles</taxon>
        <taxon>Oomycota</taxon>
        <taxon>Saprolegniomycetes</taxon>
        <taxon>Saprolegniales</taxon>
        <taxon>Verrucalvaceae</taxon>
        <taxon>Aphanomyces</taxon>
    </lineage>
</organism>
<comment type="caution">
    <text evidence="5">The sequence shown here is derived from an EMBL/GenBank/DDBJ whole genome shotgun (WGS) entry which is preliminary data.</text>
</comment>
<comment type="similarity">
    <text evidence="1 4">Belongs to the heat shock protein 70 family.</text>
</comment>
<dbReference type="EMBL" id="VJMJ01000235">
    <property type="protein sequence ID" value="KAF0725670.1"/>
    <property type="molecule type" value="Genomic_DNA"/>
</dbReference>
<dbReference type="GO" id="GO:0140662">
    <property type="term" value="F:ATP-dependent protein folding chaperone"/>
    <property type="evidence" value="ECO:0007669"/>
    <property type="project" value="InterPro"/>
</dbReference>
<dbReference type="SUPFAM" id="SSF100920">
    <property type="entry name" value="Heat shock protein 70kD (HSP70), peptide-binding domain"/>
    <property type="match status" value="1"/>
</dbReference>
<dbReference type="InterPro" id="IPR029047">
    <property type="entry name" value="HSP70_peptide-bd_sf"/>
</dbReference>
<dbReference type="InterPro" id="IPR018181">
    <property type="entry name" value="Heat_shock_70_CS"/>
</dbReference>
<gene>
    <name evidence="5" type="ORF">Ae201684_015889</name>
</gene>
<dbReference type="InterPro" id="IPR029048">
    <property type="entry name" value="HSP70_C_sf"/>
</dbReference>
<dbReference type="Gene3D" id="3.30.30.30">
    <property type="match status" value="1"/>
</dbReference>
<accession>A0A6G0WE76</accession>
<dbReference type="PROSITE" id="PS01036">
    <property type="entry name" value="HSP70_3"/>
    <property type="match status" value="1"/>
</dbReference>
<dbReference type="Gene3D" id="3.90.640.10">
    <property type="entry name" value="Actin, Chain A, domain 4"/>
    <property type="match status" value="1"/>
</dbReference>
<dbReference type="SUPFAM" id="SSF53067">
    <property type="entry name" value="Actin-like ATPase domain"/>
    <property type="match status" value="2"/>
</dbReference>
<keyword evidence="3 4" id="KW-0067">ATP-binding</keyword>
<dbReference type="PRINTS" id="PR00301">
    <property type="entry name" value="HEATSHOCK70"/>
</dbReference>
<dbReference type="AlphaFoldDB" id="A0A6G0WE76"/>
<dbReference type="Gene3D" id="3.30.420.40">
    <property type="match status" value="2"/>
</dbReference>
<dbReference type="NCBIfam" id="NF001413">
    <property type="entry name" value="PRK00290.1"/>
    <property type="match status" value="1"/>
</dbReference>
<evidence type="ECO:0008006" key="7">
    <source>
        <dbReference type="Google" id="ProtNLM"/>
    </source>
</evidence>
<evidence type="ECO:0000256" key="1">
    <source>
        <dbReference type="ARBA" id="ARBA00007381"/>
    </source>
</evidence>
<evidence type="ECO:0000256" key="4">
    <source>
        <dbReference type="RuleBase" id="RU003322"/>
    </source>
</evidence>
<keyword evidence="6" id="KW-1185">Reference proteome</keyword>
<reference evidence="5 6" key="1">
    <citation type="submission" date="2019-07" db="EMBL/GenBank/DDBJ databases">
        <title>Genomics analysis of Aphanomyces spp. identifies a new class of oomycete effector associated with host adaptation.</title>
        <authorList>
            <person name="Gaulin E."/>
        </authorList>
    </citation>
    <scope>NUCLEOTIDE SEQUENCE [LARGE SCALE GENOMIC DNA]</scope>
    <source>
        <strain evidence="5 6">ATCC 201684</strain>
    </source>
</reference>
<proteinExistence type="inferred from homology"/>
<evidence type="ECO:0000313" key="5">
    <source>
        <dbReference type="EMBL" id="KAF0725670.1"/>
    </source>
</evidence>
<dbReference type="Gene3D" id="1.20.1270.10">
    <property type="match status" value="1"/>
</dbReference>
<dbReference type="PROSITE" id="PS00297">
    <property type="entry name" value="HSP70_1"/>
    <property type="match status" value="1"/>
</dbReference>
<dbReference type="FunFam" id="2.60.34.10:FF:000012">
    <property type="entry name" value="Heat shock 70 kDa protein"/>
    <property type="match status" value="1"/>
</dbReference>
<dbReference type="GO" id="GO:0005524">
    <property type="term" value="F:ATP binding"/>
    <property type="evidence" value="ECO:0007669"/>
    <property type="project" value="UniProtKB-KW"/>
</dbReference>
<evidence type="ECO:0000313" key="6">
    <source>
        <dbReference type="Proteomes" id="UP000481153"/>
    </source>
</evidence>
<dbReference type="Proteomes" id="UP000481153">
    <property type="component" value="Unassembled WGS sequence"/>
</dbReference>
<dbReference type="SUPFAM" id="SSF100934">
    <property type="entry name" value="Heat shock protein 70kD (HSP70), C-terminal subdomain"/>
    <property type="match status" value="1"/>
</dbReference>
<dbReference type="FunFam" id="3.30.30.30:FF:000001">
    <property type="entry name" value="heat shock 70 kDa protein-like"/>
    <property type="match status" value="1"/>
</dbReference>
<dbReference type="FunFam" id="3.30.420.40:FF:000026">
    <property type="entry name" value="Heat shock protein 70"/>
    <property type="match status" value="1"/>
</dbReference>
<dbReference type="FunFam" id="3.90.640.10:FF:000002">
    <property type="entry name" value="Heat shock 70 kDa"/>
    <property type="match status" value="1"/>
</dbReference>